<sequence>MLDIIVPVYNEDKGILKLFDEIQNEIKAFKRVLIVYDFEEDTTLPIILAEKANYSFEIILVKNNIGRGALNAIKVGMRTAVNEMVLVMMADSSDKLDVVDSMCSKMEEGYDLVCGSRYMKDGRQTGGPFLKGLFSRTAGISLHILTAIPTHDVTNSFKLYRKSMLDKILIESNGGFEIGLEIAVKAYIMGYKITEVPSQWFDREEGESNFHMWKWLPHYLHWYFFCIRKTWFKKGLR</sequence>
<dbReference type="SUPFAM" id="SSF53448">
    <property type="entry name" value="Nucleotide-diphospho-sugar transferases"/>
    <property type="match status" value="1"/>
</dbReference>
<comment type="similarity">
    <text evidence="1">Belongs to the glycosyltransferase 2 family.</text>
</comment>
<evidence type="ECO:0000259" key="4">
    <source>
        <dbReference type="Pfam" id="PF00535"/>
    </source>
</evidence>
<evidence type="ECO:0000256" key="2">
    <source>
        <dbReference type="ARBA" id="ARBA00022676"/>
    </source>
</evidence>
<dbReference type="GO" id="GO:0035269">
    <property type="term" value="P:protein O-linked glycosylation via mannose"/>
    <property type="evidence" value="ECO:0007669"/>
    <property type="project" value="TreeGrafter"/>
</dbReference>
<protein>
    <submittedName>
        <fullName evidence="5">Glycosyltransferase</fullName>
    </submittedName>
</protein>
<keyword evidence="6" id="KW-1185">Reference proteome</keyword>
<dbReference type="GO" id="GO:0016020">
    <property type="term" value="C:membrane"/>
    <property type="evidence" value="ECO:0007669"/>
    <property type="project" value="GOC"/>
</dbReference>
<dbReference type="EMBL" id="QZDT01000001">
    <property type="protein sequence ID" value="NBJ91348.1"/>
    <property type="molecule type" value="Genomic_DNA"/>
</dbReference>
<dbReference type="GO" id="GO:0006488">
    <property type="term" value="P:dolichol-linked oligosaccharide biosynthetic process"/>
    <property type="evidence" value="ECO:0007669"/>
    <property type="project" value="TreeGrafter"/>
</dbReference>
<reference evidence="5" key="1">
    <citation type="submission" date="2018-09" db="EMBL/GenBank/DDBJ databases">
        <title>Murine metabolic-syndrome-specific gut microbial biobank.</title>
        <authorList>
            <person name="Liu C."/>
        </authorList>
    </citation>
    <scope>NUCLEOTIDE SEQUENCE</scope>
    <source>
        <strain evidence="5">D42-62</strain>
    </source>
</reference>
<dbReference type="GO" id="GO:0006506">
    <property type="term" value="P:GPI anchor biosynthetic process"/>
    <property type="evidence" value="ECO:0007669"/>
    <property type="project" value="TreeGrafter"/>
</dbReference>
<keyword evidence="2" id="KW-0328">Glycosyltransferase</keyword>
<accession>A0A9X5BCZ7</accession>
<evidence type="ECO:0000313" key="6">
    <source>
        <dbReference type="Proteomes" id="UP001154420"/>
    </source>
</evidence>
<dbReference type="RefSeq" id="WP_160558420.1">
    <property type="nucleotide sequence ID" value="NZ_QZDT01000001.1"/>
</dbReference>
<dbReference type="Pfam" id="PF00535">
    <property type="entry name" value="Glycos_transf_2"/>
    <property type="match status" value="1"/>
</dbReference>
<keyword evidence="3" id="KW-0808">Transferase</keyword>
<feature type="domain" description="Glycosyltransferase 2-like" evidence="4">
    <location>
        <begin position="4"/>
        <end position="168"/>
    </location>
</feature>
<dbReference type="Proteomes" id="UP001154420">
    <property type="component" value="Unassembled WGS sequence"/>
</dbReference>
<dbReference type="InterPro" id="IPR001173">
    <property type="entry name" value="Glyco_trans_2-like"/>
</dbReference>
<proteinExistence type="inferred from homology"/>
<dbReference type="OrthoDB" id="9807795at2"/>
<gene>
    <name evidence="5" type="ORF">D5281_01790</name>
</gene>
<organism evidence="5 6">
    <name type="scientific">Parablautia muri</name>
    <dbReference type="NCBI Taxonomy" id="2320879"/>
    <lineage>
        <taxon>Bacteria</taxon>
        <taxon>Bacillati</taxon>
        <taxon>Bacillota</taxon>
        <taxon>Clostridia</taxon>
        <taxon>Lachnospirales</taxon>
        <taxon>Lachnospiraceae</taxon>
        <taxon>Parablautia</taxon>
    </lineage>
</organism>
<dbReference type="PANTHER" id="PTHR43398:SF1">
    <property type="entry name" value="DOLICHOL-PHOSPHATE MANNOSYLTRANSFERASE SUBUNIT 1"/>
    <property type="match status" value="1"/>
</dbReference>
<evidence type="ECO:0000313" key="5">
    <source>
        <dbReference type="EMBL" id="NBJ91348.1"/>
    </source>
</evidence>
<dbReference type="InterPro" id="IPR039528">
    <property type="entry name" value="DPM1-like"/>
</dbReference>
<evidence type="ECO:0000256" key="1">
    <source>
        <dbReference type="ARBA" id="ARBA00006739"/>
    </source>
</evidence>
<comment type="caution">
    <text evidence="5">The sequence shown here is derived from an EMBL/GenBank/DDBJ whole genome shotgun (WGS) entry which is preliminary data.</text>
</comment>
<name>A0A9X5BCZ7_9FIRM</name>
<dbReference type="InterPro" id="IPR029044">
    <property type="entry name" value="Nucleotide-diphossugar_trans"/>
</dbReference>
<dbReference type="GO" id="GO:0004582">
    <property type="term" value="F:dolichyl-phosphate beta-D-mannosyltransferase activity"/>
    <property type="evidence" value="ECO:0007669"/>
    <property type="project" value="InterPro"/>
</dbReference>
<dbReference type="AlphaFoldDB" id="A0A9X5BCZ7"/>
<dbReference type="Gene3D" id="3.90.550.10">
    <property type="entry name" value="Spore Coat Polysaccharide Biosynthesis Protein SpsA, Chain A"/>
    <property type="match status" value="1"/>
</dbReference>
<dbReference type="PANTHER" id="PTHR43398">
    <property type="entry name" value="DOLICHOL-PHOSPHATE MANNOSYLTRANSFERASE SUBUNIT 1"/>
    <property type="match status" value="1"/>
</dbReference>
<evidence type="ECO:0000256" key="3">
    <source>
        <dbReference type="ARBA" id="ARBA00022679"/>
    </source>
</evidence>